<dbReference type="InterPro" id="IPR016197">
    <property type="entry name" value="Chromo-like_dom_sf"/>
</dbReference>
<dbReference type="EMBL" id="CM035439">
    <property type="protein sequence ID" value="KAH7284854.1"/>
    <property type="molecule type" value="Genomic_DNA"/>
</dbReference>
<accession>A0A8T2QMM2</accession>
<evidence type="ECO:0000313" key="3">
    <source>
        <dbReference type="Proteomes" id="UP000825935"/>
    </source>
</evidence>
<comment type="caution">
    <text evidence="2">The sequence shown here is derived from an EMBL/GenBank/DDBJ whole genome shotgun (WGS) entry which is preliminary data.</text>
</comment>
<dbReference type="SUPFAM" id="SSF54160">
    <property type="entry name" value="Chromo domain-like"/>
    <property type="match status" value="1"/>
</dbReference>
<feature type="domain" description="Chromo" evidence="1">
    <location>
        <begin position="127"/>
        <end position="171"/>
    </location>
</feature>
<gene>
    <name evidence="2" type="ORF">KP509_34G073900</name>
</gene>
<proteinExistence type="predicted"/>
<dbReference type="Gene3D" id="2.40.50.40">
    <property type="match status" value="1"/>
</dbReference>
<reference evidence="2" key="1">
    <citation type="submission" date="2021-08" db="EMBL/GenBank/DDBJ databases">
        <title>WGS assembly of Ceratopteris richardii.</title>
        <authorList>
            <person name="Marchant D.B."/>
            <person name="Chen G."/>
            <person name="Jenkins J."/>
            <person name="Shu S."/>
            <person name="Leebens-Mack J."/>
            <person name="Grimwood J."/>
            <person name="Schmutz J."/>
            <person name="Soltis P."/>
            <person name="Soltis D."/>
            <person name="Chen Z.-H."/>
        </authorList>
    </citation>
    <scope>NUCLEOTIDE SEQUENCE</scope>
    <source>
        <strain evidence="2">Whitten #5841</strain>
        <tissue evidence="2">Leaf</tissue>
    </source>
</reference>
<name>A0A8T2QMM2_CERRI</name>
<evidence type="ECO:0000313" key="2">
    <source>
        <dbReference type="EMBL" id="KAH7284854.1"/>
    </source>
</evidence>
<dbReference type="Proteomes" id="UP000825935">
    <property type="component" value="Chromosome 34"/>
</dbReference>
<evidence type="ECO:0000259" key="1">
    <source>
        <dbReference type="PROSITE" id="PS50013"/>
    </source>
</evidence>
<dbReference type="InterPro" id="IPR023780">
    <property type="entry name" value="Chromo_domain"/>
</dbReference>
<organism evidence="2 3">
    <name type="scientific">Ceratopteris richardii</name>
    <name type="common">Triangle waterfern</name>
    <dbReference type="NCBI Taxonomy" id="49495"/>
    <lineage>
        <taxon>Eukaryota</taxon>
        <taxon>Viridiplantae</taxon>
        <taxon>Streptophyta</taxon>
        <taxon>Embryophyta</taxon>
        <taxon>Tracheophyta</taxon>
        <taxon>Polypodiopsida</taxon>
        <taxon>Polypodiidae</taxon>
        <taxon>Polypodiales</taxon>
        <taxon>Pteridineae</taxon>
        <taxon>Pteridaceae</taxon>
        <taxon>Parkerioideae</taxon>
        <taxon>Ceratopteris</taxon>
    </lineage>
</organism>
<dbReference type="InterPro" id="IPR056924">
    <property type="entry name" value="SH3_Tf2-1"/>
</dbReference>
<dbReference type="InterPro" id="IPR000953">
    <property type="entry name" value="Chromo/chromo_shadow_dom"/>
</dbReference>
<keyword evidence="3" id="KW-1185">Reference proteome</keyword>
<dbReference type="OrthoDB" id="2020640at2759"/>
<dbReference type="CDD" id="cd00024">
    <property type="entry name" value="CD_CSD"/>
    <property type="match status" value="1"/>
</dbReference>
<dbReference type="AlphaFoldDB" id="A0A8T2QMM2"/>
<dbReference type="Pfam" id="PF24626">
    <property type="entry name" value="SH3_Tf2-1"/>
    <property type="match status" value="1"/>
</dbReference>
<sequence length="171" mass="20122">MDNIQGWIYNSQIMLRIQVPKIRPSISWIFTKNSRKRSIELKNNIMWLVRNSLQTSRPCANLDHHRFGPFTILAKINLVKFKLQLPSTTRIHLVFHVSILEPYQISPLRGEIPSPLPPIGIDDHKEFKVEHVLYSRISRGRLVYLVHRKGYDMSNHTWKPIENLQRAPIKV</sequence>
<dbReference type="Pfam" id="PF00385">
    <property type="entry name" value="Chromo"/>
    <property type="match status" value="1"/>
</dbReference>
<protein>
    <recommendedName>
        <fullName evidence="1">Chromo domain-containing protein</fullName>
    </recommendedName>
</protein>
<dbReference type="PROSITE" id="PS50013">
    <property type="entry name" value="CHROMO_2"/>
    <property type="match status" value="1"/>
</dbReference>